<evidence type="ECO:0000256" key="1">
    <source>
        <dbReference type="ARBA" id="ARBA00000085"/>
    </source>
</evidence>
<dbReference type="Gene3D" id="3.30.450.40">
    <property type="match status" value="1"/>
</dbReference>
<keyword evidence="3 4" id="KW-0597">Phosphoprotein</keyword>
<evidence type="ECO:0000313" key="8">
    <source>
        <dbReference type="Proteomes" id="UP001303946"/>
    </source>
</evidence>
<dbReference type="InterPro" id="IPR001789">
    <property type="entry name" value="Sig_transdc_resp-reg_receiver"/>
</dbReference>
<dbReference type="Gene3D" id="1.10.287.130">
    <property type="match status" value="1"/>
</dbReference>
<dbReference type="PROSITE" id="PS50110">
    <property type="entry name" value="RESPONSE_REGULATORY"/>
    <property type="match status" value="2"/>
</dbReference>
<dbReference type="SMART" id="SM00448">
    <property type="entry name" value="REC"/>
    <property type="match status" value="2"/>
</dbReference>
<accession>A0ABZ0D2Q2</accession>
<dbReference type="PRINTS" id="PR00344">
    <property type="entry name" value="BCTRLSENSOR"/>
</dbReference>
<dbReference type="SMART" id="SM00387">
    <property type="entry name" value="HATPase_c"/>
    <property type="match status" value="1"/>
</dbReference>
<dbReference type="InterPro" id="IPR004358">
    <property type="entry name" value="Sig_transdc_His_kin-like_C"/>
</dbReference>
<dbReference type="Gene3D" id="3.40.50.2300">
    <property type="match status" value="2"/>
</dbReference>
<dbReference type="InterPro" id="IPR005467">
    <property type="entry name" value="His_kinase_dom"/>
</dbReference>
<dbReference type="PROSITE" id="PS50109">
    <property type="entry name" value="HIS_KIN"/>
    <property type="match status" value="1"/>
</dbReference>
<comment type="catalytic activity">
    <reaction evidence="1">
        <text>ATP + protein L-histidine = ADP + protein N-phospho-L-histidine.</text>
        <dbReference type="EC" id="2.7.13.3"/>
    </reaction>
</comment>
<dbReference type="Proteomes" id="UP001303946">
    <property type="component" value="Chromosome"/>
</dbReference>
<organism evidence="7 8">
    <name type="scientific">Piscinibacter gummiphilus</name>
    <dbReference type="NCBI Taxonomy" id="946333"/>
    <lineage>
        <taxon>Bacteria</taxon>
        <taxon>Pseudomonadati</taxon>
        <taxon>Pseudomonadota</taxon>
        <taxon>Betaproteobacteria</taxon>
        <taxon>Burkholderiales</taxon>
        <taxon>Sphaerotilaceae</taxon>
        <taxon>Piscinibacter</taxon>
    </lineage>
</organism>
<proteinExistence type="predicted"/>
<feature type="modified residue" description="4-aspartylphosphate" evidence="4">
    <location>
        <position position="61"/>
    </location>
</feature>
<sequence>MTVPAEGEDKVNILVVDDLPEKLLVFRTVLEELGQELVFVRSGREALREVLQREFAVILLDVNMPDIDGFETATLIRQYKRSVDTPIIFITSYADEMQTERGYALGAVDYILSPVVPHILRSKVRVFVRLFAMQRQLRRQADARAAVAAAEAAREAAEDSDRRSAFLASASHVLNSSLQAAVSRRDLARLLVPTLATTAVVVGSDDVDSQPEVVLASDGSVRELPWSSLDGSVRVALRRAIKDRTRVNLDEMLLTALEEAVQEPSTGSFEPRSSRRWQRAAALPLINGDRLLGALFVASDGREHLVDWRVLDDLAARAAAALENATLYGSLQSEIVERRAAEMELQEAGRRKDEFLAMLSHELRNPLAPVRTALEVIRRVAPPDPKLNRACEIMVRQVQQMTRLIDELLDVARISQGKIVLTREKVDLNAVIAHSVETAQPLVDSRGQTLLVQPLAEPVWLQGDFARLAQVLSNLLNNASKYSERGTTVRLHASLDGSGAVIRVRDEGIGIDAQLLPRIFDLFTQGARGLDRAQGGLGVGLTLARRLAEMHGGRLEAASEGVGKGSEFTLRLPCVGLIASGDATPAPAEQPPPPACRVLVVDDNRDAAQSVASFFELSGHEVRTAADGGEALVAAELFSPEVVVLDIGLPVLDGYEVARRLRQTPVGKAALLLALTGYGQREDRQNAEAAGFDHHFVKPADPMVLLNCIDGWLRDRAVPASERSSA</sequence>
<feature type="domain" description="Response regulatory" evidence="6">
    <location>
        <begin position="12"/>
        <end position="128"/>
    </location>
</feature>
<protein>
    <recommendedName>
        <fullName evidence="2">histidine kinase</fullName>
        <ecNumber evidence="2">2.7.13.3</ecNumber>
    </recommendedName>
</protein>
<dbReference type="PANTHER" id="PTHR43547">
    <property type="entry name" value="TWO-COMPONENT HISTIDINE KINASE"/>
    <property type="match status" value="1"/>
</dbReference>
<feature type="modified residue" description="4-aspartylphosphate" evidence="4">
    <location>
        <position position="646"/>
    </location>
</feature>
<dbReference type="Pfam" id="PF00072">
    <property type="entry name" value="Response_reg"/>
    <property type="match status" value="2"/>
</dbReference>
<evidence type="ECO:0000313" key="7">
    <source>
        <dbReference type="EMBL" id="WOB09615.1"/>
    </source>
</evidence>
<dbReference type="SUPFAM" id="SSF52172">
    <property type="entry name" value="CheY-like"/>
    <property type="match status" value="2"/>
</dbReference>
<evidence type="ECO:0000256" key="2">
    <source>
        <dbReference type="ARBA" id="ARBA00012438"/>
    </source>
</evidence>
<dbReference type="SMART" id="SM00388">
    <property type="entry name" value="HisKA"/>
    <property type="match status" value="1"/>
</dbReference>
<dbReference type="RefSeq" id="WP_316702560.1">
    <property type="nucleotide sequence ID" value="NZ_CP136336.1"/>
</dbReference>
<keyword evidence="8" id="KW-1185">Reference proteome</keyword>
<feature type="domain" description="Histidine kinase" evidence="5">
    <location>
        <begin position="358"/>
        <end position="576"/>
    </location>
</feature>
<dbReference type="PANTHER" id="PTHR43547:SF2">
    <property type="entry name" value="HYBRID SIGNAL TRANSDUCTION HISTIDINE KINASE C"/>
    <property type="match status" value="1"/>
</dbReference>
<evidence type="ECO:0000259" key="5">
    <source>
        <dbReference type="PROSITE" id="PS50109"/>
    </source>
</evidence>
<dbReference type="InterPro" id="IPR003594">
    <property type="entry name" value="HATPase_dom"/>
</dbReference>
<gene>
    <name evidence="7" type="ORF">RXV79_06020</name>
</gene>
<evidence type="ECO:0000256" key="3">
    <source>
        <dbReference type="ARBA" id="ARBA00022553"/>
    </source>
</evidence>
<evidence type="ECO:0000259" key="6">
    <source>
        <dbReference type="PROSITE" id="PS50110"/>
    </source>
</evidence>
<dbReference type="InterPro" id="IPR011006">
    <property type="entry name" value="CheY-like_superfamily"/>
</dbReference>
<dbReference type="InterPro" id="IPR036890">
    <property type="entry name" value="HATPase_C_sf"/>
</dbReference>
<dbReference type="InterPro" id="IPR029016">
    <property type="entry name" value="GAF-like_dom_sf"/>
</dbReference>
<dbReference type="Pfam" id="PF00512">
    <property type="entry name" value="HisKA"/>
    <property type="match status" value="1"/>
</dbReference>
<dbReference type="SUPFAM" id="SSF55781">
    <property type="entry name" value="GAF domain-like"/>
    <property type="match status" value="1"/>
</dbReference>
<name>A0ABZ0D2Q2_9BURK</name>
<dbReference type="EC" id="2.7.13.3" evidence="2"/>
<dbReference type="EMBL" id="CP136336">
    <property type="protein sequence ID" value="WOB09615.1"/>
    <property type="molecule type" value="Genomic_DNA"/>
</dbReference>
<feature type="domain" description="Response regulatory" evidence="6">
    <location>
        <begin position="597"/>
        <end position="713"/>
    </location>
</feature>
<dbReference type="InterPro" id="IPR036097">
    <property type="entry name" value="HisK_dim/P_sf"/>
</dbReference>
<dbReference type="CDD" id="cd00082">
    <property type="entry name" value="HisKA"/>
    <property type="match status" value="1"/>
</dbReference>
<dbReference type="Pfam" id="PF02518">
    <property type="entry name" value="HATPase_c"/>
    <property type="match status" value="1"/>
</dbReference>
<dbReference type="InterPro" id="IPR003661">
    <property type="entry name" value="HisK_dim/P_dom"/>
</dbReference>
<dbReference type="SUPFAM" id="SSF55874">
    <property type="entry name" value="ATPase domain of HSP90 chaperone/DNA topoisomerase II/histidine kinase"/>
    <property type="match status" value="1"/>
</dbReference>
<dbReference type="CDD" id="cd17580">
    <property type="entry name" value="REC_2_DhkD-like"/>
    <property type="match status" value="1"/>
</dbReference>
<reference evidence="7 8" key="1">
    <citation type="submission" date="2023-10" db="EMBL/GenBank/DDBJ databases">
        <title>Bacteria for the degradation of biodegradable plastic PBAT(Polybutylene adipate terephthalate).</title>
        <authorList>
            <person name="Weon H.-Y."/>
            <person name="Yeon J."/>
        </authorList>
    </citation>
    <scope>NUCLEOTIDE SEQUENCE [LARGE SCALE GENOMIC DNA]</scope>
    <source>
        <strain evidence="7 8">SBD 7-3</strain>
    </source>
</reference>
<dbReference type="Gene3D" id="3.30.565.10">
    <property type="entry name" value="Histidine kinase-like ATPase, C-terminal domain"/>
    <property type="match status" value="1"/>
</dbReference>
<evidence type="ECO:0000256" key="4">
    <source>
        <dbReference type="PROSITE-ProRule" id="PRU00169"/>
    </source>
</evidence>
<dbReference type="SUPFAM" id="SSF47384">
    <property type="entry name" value="Homodimeric domain of signal transducing histidine kinase"/>
    <property type="match status" value="1"/>
</dbReference>